<dbReference type="RefSeq" id="WP_145059690.1">
    <property type="nucleotide sequence ID" value="NZ_CP036263.1"/>
</dbReference>
<protein>
    <submittedName>
        <fullName evidence="2">Uncharacterized protein</fullName>
    </submittedName>
</protein>
<gene>
    <name evidence="2" type="ORF">HG15A2_17970</name>
</gene>
<accession>A0A517MUG6</accession>
<keyword evidence="3" id="KW-1185">Reference proteome</keyword>
<evidence type="ECO:0000313" key="2">
    <source>
        <dbReference type="EMBL" id="QDS98516.1"/>
    </source>
</evidence>
<evidence type="ECO:0000313" key="3">
    <source>
        <dbReference type="Proteomes" id="UP000319852"/>
    </source>
</evidence>
<feature type="compositionally biased region" description="Basic residues" evidence="1">
    <location>
        <begin position="49"/>
        <end position="59"/>
    </location>
</feature>
<dbReference type="AlphaFoldDB" id="A0A517MUG6"/>
<sequence>MSHIQEYEMDNMDYGSDRFARRKPASGSKEKRPSLGRRRGKSPTSINGIHRRRKRKLSW</sequence>
<organism evidence="2 3">
    <name type="scientific">Adhaeretor mobilis</name>
    <dbReference type="NCBI Taxonomy" id="1930276"/>
    <lineage>
        <taxon>Bacteria</taxon>
        <taxon>Pseudomonadati</taxon>
        <taxon>Planctomycetota</taxon>
        <taxon>Planctomycetia</taxon>
        <taxon>Pirellulales</taxon>
        <taxon>Lacipirellulaceae</taxon>
        <taxon>Adhaeretor</taxon>
    </lineage>
</organism>
<proteinExistence type="predicted"/>
<dbReference type="EMBL" id="CP036263">
    <property type="protein sequence ID" value="QDS98516.1"/>
    <property type="molecule type" value="Genomic_DNA"/>
</dbReference>
<reference evidence="2 3" key="1">
    <citation type="submission" date="2019-02" db="EMBL/GenBank/DDBJ databases">
        <title>Deep-cultivation of Planctomycetes and their phenomic and genomic characterization uncovers novel biology.</title>
        <authorList>
            <person name="Wiegand S."/>
            <person name="Jogler M."/>
            <person name="Boedeker C."/>
            <person name="Pinto D."/>
            <person name="Vollmers J."/>
            <person name="Rivas-Marin E."/>
            <person name="Kohn T."/>
            <person name="Peeters S.H."/>
            <person name="Heuer A."/>
            <person name="Rast P."/>
            <person name="Oberbeckmann S."/>
            <person name="Bunk B."/>
            <person name="Jeske O."/>
            <person name="Meyerdierks A."/>
            <person name="Storesund J.E."/>
            <person name="Kallscheuer N."/>
            <person name="Luecker S."/>
            <person name="Lage O.M."/>
            <person name="Pohl T."/>
            <person name="Merkel B.J."/>
            <person name="Hornburger P."/>
            <person name="Mueller R.-W."/>
            <person name="Bruemmer F."/>
            <person name="Labrenz M."/>
            <person name="Spormann A.M."/>
            <person name="Op den Camp H."/>
            <person name="Overmann J."/>
            <person name="Amann R."/>
            <person name="Jetten M.S.M."/>
            <person name="Mascher T."/>
            <person name="Medema M.H."/>
            <person name="Devos D.P."/>
            <person name="Kaster A.-K."/>
            <person name="Ovreas L."/>
            <person name="Rohde M."/>
            <person name="Galperin M.Y."/>
            <person name="Jogler C."/>
        </authorList>
    </citation>
    <scope>NUCLEOTIDE SEQUENCE [LARGE SCALE GENOMIC DNA]</scope>
    <source>
        <strain evidence="2 3">HG15A2</strain>
    </source>
</reference>
<evidence type="ECO:0000256" key="1">
    <source>
        <dbReference type="SAM" id="MobiDB-lite"/>
    </source>
</evidence>
<dbReference type="OrthoDB" id="289377at2"/>
<dbReference type="Proteomes" id="UP000319852">
    <property type="component" value="Chromosome"/>
</dbReference>
<dbReference type="KEGG" id="amob:HG15A2_17970"/>
<name>A0A517MUG6_9BACT</name>
<feature type="region of interest" description="Disordered" evidence="1">
    <location>
        <begin position="1"/>
        <end position="59"/>
    </location>
</feature>